<dbReference type="HOGENOM" id="CLU_1174111_0_0_7"/>
<reference evidence="2 3" key="1">
    <citation type="journal article" date="2010" name="BMC Genomics">
        <title>Comparative genomics and proteomics of Helicobacter mustelae, an ulcerogenic and carcinogenic gastric pathogen.</title>
        <authorList>
            <person name="O'Toole P.W."/>
            <person name="Snelling W.J."/>
            <person name="Canchaya C."/>
            <person name="Forde B.M."/>
            <person name="Hardie K.R."/>
            <person name="Josenhans C."/>
            <person name="Graham R.L.J."/>
            <person name="McMullan G."/>
            <person name="Parkhill J."/>
            <person name="Belda E."/>
            <person name="Bentley S.D."/>
        </authorList>
    </citation>
    <scope>NUCLEOTIDE SEQUENCE [LARGE SCALE GENOMIC DNA]</scope>
    <source>
        <strain evidence="3">ATCC 43772 / LMG 18044 / NCTC 12198 / 12198</strain>
    </source>
</reference>
<evidence type="ECO:0000256" key="1">
    <source>
        <dbReference type="SAM" id="Phobius"/>
    </source>
</evidence>
<keyword evidence="1" id="KW-0472">Membrane</keyword>
<organism evidence="2 3">
    <name type="scientific">Helicobacter mustelae (strain ATCC 43772 / CCUG 25715 / CIP 103759 / LMG 18044 / NCTC 12198 / R85-136P)</name>
    <name type="common">Campylobacter mustelae</name>
    <dbReference type="NCBI Taxonomy" id="679897"/>
    <lineage>
        <taxon>Bacteria</taxon>
        <taxon>Pseudomonadati</taxon>
        <taxon>Campylobacterota</taxon>
        <taxon>Epsilonproteobacteria</taxon>
        <taxon>Campylobacterales</taxon>
        <taxon>Helicobacteraceae</taxon>
        <taxon>Helicobacter</taxon>
    </lineage>
</organism>
<dbReference type="EMBL" id="FN555004">
    <property type="protein sequence ID" value="CBG40137.1"/>
    <property type="molecule type" value="Genomic_DNA"/>
</dbReference>
<keyword evidence="3" id="KW-1185">Reference proteome</keyword>
<dbReference type="Proteomes" id="UP000001522">
    <property type="component" value="Chromosome"/>
</dbReference>
<sequence length="236" mass="27258">MGNDLLKISPLLAKFAFFFLLFFGIFCVGLFAQNWKQNPLVLQNPDTFLWDKKSHPNLPFDTPLFSPPSSLWKGWRYPMDTYLQPPFSPLIPQVIPHPWFLPEMPPPKEVMLEKDYVISYQFLLKNEVPQGEKYNLSVPVSAMRGRVLDYTCEIDVNVTEDVEQPGLFSALLSYLLRQHKDDVLECLYKSGVKLREDSAGDKNAIQNKILFTLPPTWVRASLQNGYLILKIFKEKS</sequence>
<keyword evidence="1" id="KW-0812">Transmembrane</keyword>
<keyword evidence="1" id="KW-1133">Transmembrane helix</keyword>
<gene>
    <name evidence="2" type="ordered locus">HMU08800</name>
</gene>
<proteinExistence type="predicted"/>
<evidence type="ECO:0000313" key="3">
    <source>
        <dbReference type="Proteomes" id="UP000001522"/>
    </source>
</evidence>
<accession>D3UI14</accession>
<name>D3UI14_HELM1</name>
<dbReference type="STRING" id="679897.HMU08800"/>
<feature type="transmembrane region" description="Helical" evidence="1">
    <location>
        <begin position="12"/>
        <end position="32"/>
    </location>
</feature>
<dbReference type="KEGG" id="hms:HMU08800"/>
<evidence type="ECO:0000313" key="2">
    <source>
        <dbReference type="EMBL" id="CBG40137.1"/>
    </source>
</evidence>
<dbReference type="AlphaFoldDB" id="D3UI14"/>
<protein>
    <submittedName>
        <fullName evidence="2">Putative periplasmic protein</fullName>
    </submittedName>
</protein>